<evidence type="ECO:0000313" key="13">
    <source>
        <dbReference type="Proteomes" id="UP000078503"/>
    </source>
</evidence>
<evidence type="ECO:0000256" key="8">
    <source>
        <dbReference type="SAM" id="Coils"/>
    </source>
</evidence>
<evidence type="ECO:0000256" key="6">
    <source>
        <dbReference type="ARBA" id="ARBA00029447"/>
    </source>
</evidence>
<protein>
    <recommendedName>
        <fullName evidence="14">Chemotaxis protein</fullName>
    </recommendedName>
</protein>
<comment type="similarity">
    <text evidence="6">Belongs to the methyl-accepting chemotaxis (MCP) protein family.</text>
</comment>
<sequence>MNIRSKLTLLSAGPVCLVVFIFGLAVSSVFRVLDMTDQISVAKELEISLLNLRRYEKDFLIRHDQVALDKFAQETRHFNTLNQDLLKGADVIGFDKAPIEEIGHEVELYLDAFNELSKLYMQLGEEESTAGLVPKIIDTTEHLFDHVRTQESLVAYVELTNLVRDVASKFSAQKLARVESLSEVLRSELSANFDQDGLKDLDQLLSMLNQAESLSSRIGLTPTDGLLGKTRSAAHSMESKFDGIAIDIFKKVDSDLDELMIISIIIAAIAIIALISISELTKRNILRRIEDLQHMMEKVEQNNDLTLRADANAQDEIGKMSASINSTLDKLNGFMREVQQVSHTVNDEAVNIQSRSRKTESDLNTQQAETEMVVTAVTEMSATINEIAETTGNAARNAETANASARDGLDEVSNTRNMINLLSNSLSSTNQLVDELAAASNNIGAVMNVIGDIAEQTNLLALNAAIEAARAGEQGRGFAVVADEVRTLAQRTQHSTAEISQIIETLQSKTNQVVANICDCQGHSSDSVEQASSAEAKLNQIMTDIELILDSSTQIAAAVEEQSQVTGEVSQNLNNISEVVHNSVATAQENTTTSMQLSASSEQLKSAVDRFVV</sequence>
<dbReference type="SMART" id="SM00283">
    <property type="entry name" value="MA"/>
    <property type="match status" value="1"/>
</dbReference>
<reference evidence="12 13" key="1">
    <citation type="submission" date="2016-03" db="EMBL/GenBank/DDBJ databases">
        <title>Photobacterium proteolyticum sp. nov. a protease producing bacterium isolated from ocean sediments of Laizhou Bay.</title>
        <authorList>
            <person name="Li Y."/>
        </authorList>
    </citation>
    <scope>NUCLEOTIDE SEQUENCE [LARGE SCALE GENOMIC DNA]</scope>
    <source>
        <strain evidence="12 13">R-40508</strain>
    </source>
</reference>
<dbReference type="GO" id="GO:0016020">
    <property type="term" value="C:membrane"/>
    <property type="evidence" value="ECO:0007669"/>
    <property type="project" value="UniProtKB-SubCell"/>
</dbReference>
<comment type="caution">
    <text evidence="12">The sequence shown here is derived from an EMBL/GenBank/DDBJ whole genome shotgun (WGS) entry which is preliminary data.</text>
</comment>
<evidence type="ECO:0000256" key="5">
    <source>
        <dbReference type="ARBA" id="ARBA00023224"/>
    </source>
</evidence>
<keyword evidence="5 7" id="KW-0807">Transducer</keyword>
<keyword evidence="8" id="KW-0175">Coiled coil</keyword>
<dbReference type="GO" id="GO:0007165">
    <property type="term" value="P:signal transduction"/>
    <property type="evidence" value="ECO:0007669"/>
    <property type="project" value="UniProtKB-KW"/>
</dbReference>
<dbReference type="EMBL" id="LVHF01000033">
    <property type="protein sequence ID" value="OAN11231.1"/>
    <property type="molecule type" value="Genomic_DNA"/>
</dbReference>
<keyword evidence="2 9" id="KW-0812">Transmembrane</keyword>
<dbReference type="CDD" id="cd11386">
    <property type="entry name" value="MCP_signal"/>
    <property type="match status" value="1"/>
</dbReference>
<dbReference type="Gene3D" id="1.10.287.950">
    <property type="entry name" value="Methyl-accepting chemotaxis protein"/>
    <property type="match status" value="1"/>
</dbReference>
<dbReference type="InterPro" id="IPR004089">
    <property type="entry name" value="MCPsignal_dom"/>
</dbReference>
<keyword evidence="4 9" id="KW-0472">Membrane</keyword>
<organism evidence="12 13">
    <name type="scientific">Photobacterium jeanii</name>
    <dbReference type="NCBI Taxonomy" id="858640"/>
    <lineage>
        <taxon>Bacteria</taxon>
        <taxon>Pseudomonadati</taxon>
        <taxon>Pseudomonadota</taxon>
        <taxon>Gammaproteobacteria</taxon>
        <taxon>Vibrionales</taxon>
        <taxon>Vibrionaceae</taxon>
        <taxon>Photobacterium</taxon>
    </lineage>
</organism>
<evidence type="ECO:0000256" key="1">
    <source>
        <dbReference type="ARBA" id="ARBA00004141"/>
    </source>
</evidence>
<name>A0A178K1S2_9GAMM</name>
<dbReference type="OrthoDB" id="2489132at2"/>
<evidence type="ECO:0000313" key="12">
    <source>
        <dbReference type="EMBL" id="OAN11231.1"/>
    </source>
</evidence>
<evidence type="ECO:0000256" key="2">
    <source>
        <dbReference type="ARBA" id="ARBA00022692"/>
    </source>
</evidence>
<dbReference type="Pfam" id="PF00015">
    <property type="entry name" value="MCPsignal"/>
    <property type="match status" value="1"/>
</dbReference>
<dbReference type="PROSITE" id="PS50111">
    <property type="entry name" value="CHEMOTAXIS_TRANSDUC_2"/>
    <property type="match status" value="1"/>
</dbReference>
<dbReference type="Pfam" id="PF00672">
    <property type="entry name" value="HAMP"/>
    <property type="match status" value="1"/>
</dbReference>
<dbReference type="InterPro" id="IPR003660">
    <property type="entry name" value="HAMP_dom"/>
</dbReference>
<dbReference type="Proteomes" id="UP000078503">
    <property type="component" value="Unassembled WGS sequence"/>
</dbReference>
<dbReference type="STRING" id="858640.A3K86_19935"/>
<evidence type="ECO:0000259" key="11">
    <source>
        <dbReference type="PROSITE" id="PS50885"/>
    </source>
</evidence>
<dbReference type="PROSITE" id="PS50885">
    <property type="entry name" value="HAMP"/>
    <property type="match status" value="1"/>
</dbReference>
<dbReference type="CDD" id="cd06225">
    <property type="entry name" value="HAMP"/>
    <property type="match status" value="1"/>
</dbReference>
<feature type="coiled-coil region" evidence="8">
    <location>
        <begin position="282"/>
        <end position="309"/>
    </location>
</feature>
<keyword evidence="3 9" id="KW-1133">Transmembrane helix</keyword>
<accession>A0A178K1S2</accession>
<evidence type="ECO:0000259" key="10">
    <source>
        <dbReference type="PROSITE" id="PS50111"/>
    </source>
</evidence>
<comment type="subcellular location">
    <subcellularLocation>
        <location evidence="1">Membrane</location>
        <topology evidence="1">Multi-pass membrane protein</topology>
    </subcellularLocation>
</comment>
<keyword evidence="13" id="KW-1185">Reference proteome</keyword>
<evidence type="ECO:0000256" key="4">
    <source>
        <dbReference type="ARBA" id="ARBA00023136"/>
    </source>
</evidence>
<dbReference type="RefSeq" id="WP_068335618.1">
    <property type="nucleotide sequence ID" value="NZ_LVHF01000033.1"/>
</dbReference>
<evidence type="ECO:0000256" key="7">
    <source>
        <dbReference type="PROSITE-ProRule" id="PRU00284"/>
    </source>
</evidence>
<dbReference type="PANTHER" id="PTHR32089:SF119">
    <property type="entry name" value="METHYL-ACCEPTING CHEMOTAXIS PROTEIN CTPL"/>
    <property type="match status" value="1"/>
</dbReference>
<dbReference type="GO" id="GO:0006935">
    <property type="term" value="P:chemotaxis"/>
    <property type="evidence" value="ECO:0007669"/>
    <property type="project" value="UniProtKB-ARBA"/>
</dbReference>
<dbReference type="AlphaFoldDB" id="A0A178K1S2"/>
<dbReference type="SUPFAM" id="SSF58104">
    <property type="entry name" value="Methyl-accepting chemotaxis protein (MCP) signaling domain"/>
    <property type="match status" value="1"/>
</dbReference>
<feature type="domain" description="Methyl-accepting transducer" evidence="10">
    <location>
        <begin position="341"/>
        <end position="577"/>
    </location>
</feature>
<dbReference type="SMART" id="SM00304">
    <property type="entry name" value="HAMP"/>
    <property type="match status" value="1"/>
</dbReference>
<evidence type="ECO:0008006" key="14">
    <source>
        <dbReference type="Google" id="ProtNLM"/>
    </source>
</evidence>
<proteinExistence type="inferred from homology"/>
<dbReference type="PANTHER" id="PTHR32089">
    <property type="entry name" value="METHYL-ACCEPTING CHEMOTAXIS PROTEIN MCPB"/>
    <property type="match status" value="1"/>
</dbReference>
<evidence type="ECO:0000256" key="9">
    <source>
        <dbReference type="SAM" id="Phobius"/>
    </source>
</evidence>
<evidence type="ECO:0000256" key="3">
    <source>
        <dbReference type="ARBA" id="ARBA00022989"/>
    </source>
</evidence>
<dbReference type="FunFam" id="1.10.287.950:FF:000001">
    <property type="entry name" value="Methyl-accepting chemotaxis sensory transducer"/>
    <property type="match status" value="1"/>
</dbReference>
<feature type="domain" description="HAMP" evidence="11">
    <location>
        <begin position="283"/>
        <end position="336"/>
    </location>
</feature>
<feature type="transmembrane region" description="Helical" evidence="9">
    <location>
        <begin position="259"/>
        <end position="278"/>
    </location>
</feature>
<gene>
    <name evidence="12" type="ORF">A3K86_19935</name>
</gene>